<feature type="coiled-coil region" evidence="4">
    <location>
        <begin position="78"/>
        <end position="117"/>
    </location>
</feature>
<organism evidence="6">
    <name type="scientific">Echinococcus granulosus</name>
    <name type="common">Hydatid tapeworm</name>
    <dbReference type="NCBI Taxonomy" id="6210"/>
    <lineage>
        <taxon>Eukaryota</taxon>
        <taxon>Metazoa</taxon>
        <taxon>Spiralia</taxon>
        <taxon>Lophotrochozoa</taxon>
        <taxon>Platyhelminthes</taxon>
        <taxon>Cestoda</taxon>
        <taxon>Eucestoda</taxon>
        <taxon>Cyclophyllidea</taxon>
        <taxon>Taeniidae</taxon>
        <taxon>Echinococcus</taxon>
        <taxon>Echinococcus granulosus group</taxon>
    </lineage>
</organism>
<keyword evidence="1" id="KW-0963">Cytoplasm</keyword>
<evidence type="ECO:0000313" key="8">
    <source>
        <dbReference type="WBParaSite" id="EgrG_000958400"/>
    </source>
</evidence>
<feature type="region of interest" description="Disordered" evidence="5">
    <location>
        <begin position="30"/>
        <end position="74"/>
    </location>
</feature>
<proteinExistence type="predicted"/>
<sequence length="243" mass="27725">MAQKASPPSERLRLTRLFRRLLVDVNMSDWDADDKPKNIANTWDDEEEVPDAWDADEKPKGAKPELSAPPKMSVKAKIAAKTEKKNKMIAELQKKQRDDEAKQLSELEREELSKQQECNLIMDSFGVSDAAAGQAAELDFSKVSTKQDFIDLSGKLVEKFKRLETSPHYSNFAEGFIRQISLQMDLDNLKELSLSINALVTEKQKLNKSKTKKKGVRTKLVVERSMNDYDYDDGNDDDYDDFL</sequence>
<evidence type="ECO:0000313" key="7">
    <source>
        <dbReference type="Proteomes" id="UP000492820"/>
    </source>
</evidence>
<evidence type="ECO:0000256" key="1">
    <source>
        <dbReference type="ARBA" id="ARBA00022490"/>
    </source>
</evidence>
<accession>A0A068WB08</accession>
<evidence type="ECO:0000256" key="4">
    <source>
        <dbReference type="SAM" id="Coils"/>
    </source>
</evidence>
<gene>
    <name evidence="8" type="primary">EGR_02104</name>
    <name evidence="6" type="ORF">EgrG_000958400</name>
</gene>
<dbReference type="InterPro" id="IPR013906">
    <property type="entry name" value="eIF3j"/>
</dbReference>
<dbReference type="EMBL" id="LK028577">
    <property type="protein sequence ID" value="CDS16874.1"/>
    <property type="molecule type" value="Genomic_DNA"/>
</dbReference>
<dbReference type="PANTHER" id="PTHR21681:SF0">
    <property type="entry name" value="EUKARYOTIC TRANSLATION INITIATION FACTOR 3 SUBUNIT J"/>
    <property type="match status" value="1"/>
</dbReference>
<dbReference type="GO" id="GO:0003743">
    <property type="term" value="F:translation initiation factor activity"/>
    <property type="evidence" value="ECO:0007669"/>
    <property type="project" value="UniProtKB-KW"/>
</dbReference>
<dbReference type="WBParaSite" id="EgrG_000958400">
    <property type="protein sequence ID" value="EgrG_000958400"/>
    <property type="gene ID" value="EgrG_000958400"/>
</dbReference>
<dbReference type="OrthoDB" id="20381at2759"/>
<name>A0A068WB08_ECHGR</name>
<dbReference type="PANTHER" id="PTHR21681">
    <property type="entry name" value="EUKARYOTIC TRANSLATION INITIATION FACTOR 3 SUBUNIT J"/>
    <property type="match status" value="1"/>
</dbReference>
<feature type="compositionally biased region" description="Acidic residues" evidence="5">
    <location>
        <begin position="43"/>
        <end position="54"/>
    </location>
</feature>
<evidence type="ECO:0000256" key="3">
    <source>
        <dbReference type="ARBA" id="ARBA00022917"/>
    </source>
</evidence>
<dbReference type="Gene3D" id="1.10.246.60">
    <property type="entry name" value="Eukaryotic translation initiation factor 3 like domains"/>
    <property type="match status" value="1"/>
</dbReference>
<dbReference type="InterPro" id="IPR023194">
    <property type="entry name" value="eIF3-like_dom_sf"/>
</dbReference>
<evidence type="ECO:0000256" key="5">
    <source>
        <dbReference type="SAM" id="MobiDB-lite"/>
    </source>
</evidence>
<reference evidence="6 7" key="1">
    <citation type="journal article" date="2013" name="Nature">
        <title>The genomes of four tapeworm species reveal adaptations to parasitism.</title>
        <authorList>
            <person name="Tsai I.J."/>
            <person name="Zarowiecki M."/>
            <person name="Holroyd N."/>
            <person name="Garciarrubio A."/>
            <person name="Sanchez-Flores A."/>
            <person name="Brooks K.L."/>
            <person name="Tracey A."/>
            <person name="Bobes R.J."/>
            <person name="Fragoso G."/>
            <person name="Sciutto E."/>
            <person name="Aslett M."/>
            <person name="Beasley H."/>
            <person name="Bennett H.M."/>
            <person name="Cai J."/>
            <person name="Camicia F."/>
            <person name="Clark R."/>
            <person name="Cucher M."/>
            <person name="De Silva N."/>
            <person name="Day T.A."/>
            <person name="Deplazes P."/>
            <person name="Estrada K."/>
            <person name="Fernandez C."/>
            <person name="Holland P.W."/>
            <person name="Hou J."/>
            <person name="Hu S."/>
            <person name="Huckvale T."/>
            <person name="Hung S.S."/>
            <person name="Kamenetzky L."/>
            <person name="Keane J.A."/>
            <person name="Kiss F."/>
            <person name="Koziol U."/>
            <person name="Lambert O."/>
            <person name="Liu K."/>
            <person name="Luo X."/>
            <person name="Luo Y."/>
            <person name="Macchiaroli N."/>
            <person name="Nichol S."/>
            <person name="Paps J."/>
            <person name="Parkinson J."/>
            <person name="Pouchkina-Stantcheva N."/>
            <person name="Riddiford N."/>
            <person name="Rosenzvit M."/>
            <person name="Salinas G."/>
            <person name="Wasmuth J.D."/>
            <person name="Zamanian M."/>
            <person name="Zheng Y."/>
            <person name="Cai X."/>
            <person name="Soberon X."/>
            <person name="Olson P.D."/>
            <person name="Laclette J.P."/>
            <person name="Brehm K."/>
            <person name="Berriman M."/>
            <person name="Garciarrubio A."/>
            <person name="Bobes R.J."/>
            <person name="Fragoso G."/>
            <person name="Sanchez-Flores A."/>
            <person name="Estrada K."/>
            <person name="Cevallos M.A."/>
            <person name="Morett E."/>
            <person name="Gonzalez V."/>
            <person name="Portillo T."/>
            <person name="Ochoa-Leyva A."/>
            <person name="Jose M.V."/>
            <person name="Sciutto E."/>
            <person name="Landa A."/>
            <person name="Jimenez L."/>
            <person name="Valdes V."/>
            <person name="Carrero J.C."/>
            <person name="Larralde C."/>
            <person name="Morales-Montor J."/>
            <person name="Limon-Lason J."/>
            <person name="Soberon X."/>
            <person name="Laclette J.P."/>
        </authorList>
    </citation>
    <scope>NUCLEOTIDE SEQUENCE [LARGE SCALE GENOMIC DNA]</scope>
</reference>
<keyword evidence="3" id="KW-0648">Protein biosynthesis</keyword>
<dbReference type="Proteomes" id="UP000492820">
    <property type="component" value="Unassembled WGS sequence"/>
</dbReference>
<dbReference type="GO" id="GO:0005852">
    <property type="term" value="C:eukaryotic translation initiation factor 3 complex"/>
    <property type="evidence" value="ECO:0007669"/>
    <property type="project" value="InterPro"/>
</dbReference>
<keyword evidence="4" id="KW-0175">Coiled coil</keyword>
<protein>
    <submittedName>
        <fullName evidence="6">Eukaryotic translation initiation factor 3</fullName>
    </submittedName>
</protein>
<keyword evidence="2 6" id="KW-0396">Initiation factor</keyword>
<dbReference type="AlphaFoldDB" id="A0A068WB08"/>
<dbReference type="Pfam" id="PF08597">
    <property type="entry name" value="eIF3_subunit"/>
    <property type="match status" value="1"/>
</dbReference>
<evidence type="ECO:0000313" key="6">
    <source>
        <dbReference type="EMBL" id="CDS16874.1"/>
    </source>
</evidence>
<evidence type="ECO:0000256" key="2">
    <source>
        <dbReference type="ARBA" id="ARBA00022540"/>
    </source>
</evidence>
<reference evidence="8" key="3">
    <citation type="submission" date="2020-10" db="UniProtKB">
        <authorList>
            <consortium name="WormBaseParasite"/>
        </authorList>
    </citation>
    <scope>IDENTIFICATION</scope>
</reference>
<reference evidence="6" key="2">
    <citation type="submission" date="2014-06" db="EMBL/GenBank/DDBJ databases">
        <authorList>
            <person name="Aslett M."/>
        </authorList>
    </citation>
    <scope>NUCLEOTIDE SEQUENCE</scope>
</reference>